<dbReference type="InterPro" id="IPR011013">
    <property type="entry name" value="Gal_mutarotase_sf_dom"/>
</dbReference>
<evidence type="ECO:0000313" key="1">
    <source>
        <dbReference type="EMBL" id="MEA5517926.1"/>
    </source>
</evidence>
<evidence type="ECO:0000313" key="2">
    <source>
        <dbReference type="Proteomes" id="UP001301728"/>
    </source>
</evidence>
<dbReference type="Gene3D" id="2.70.98.10">
    <property type="match status" value="1"/>
</dbReference>
<dbReference type="PANTHER" id="PTHR11122">
    <property type="entry name" value="APOSPORY-ASSOCIATED PROTEIN C-RELATED"/>
    <property type="match status" value="1"/>
</dbReference>
<reference evidence="1 2" key="1">
    <citation type="submission" date="2023-12" db="EMBL/GenBank/DDBJ databases">
        <title>Baltic Sea Cyanobacteria.</title>
        <authorList>
            <person name="Delbaje E."/>
            <person name="Fewer D.P."/>
            <person name="Shishido T.K."/>
        </authorList>
    </citation>
    <scope>NUCLEOTIDE SEQUENCE [LARGE SCALE GENOMIC DNA]</scope>
    <source>
        <strain evidence="1 2">CCNP 1315</strain>
    </source>
</reference>
<proteinExistence type="predicted"/>
<dbReference type="InterPro" id="IPR008183">
    <property type="entry name" value="Aldose_1/G6P_1-epimerase"/>
</dbReference>
<dbReference type="PANTHER" id="PTHR11122:SF13">
    <property type="entry name" value="GLUCOSE-6-PHOSPHATE 1-EPIMERASE"/>
    <property type="match status" value="1"/>
</dbReference>
<dbReference type="InterPro" id="IPR014718">
    <property type="entry name" value="GH-type_carb-bd"/>
</dbReference>
<dbReference type="EMBL" id="JAYGHT010000005">
    <property type="protein sequence ID" value="MEA5517926.1"/>
    <property type="molecule type" value="Genomic_DNA"/>
</dbReference>
<gene>
    <name evidence="1" type="ORF">VB854_03070</name>
</gene>
<keyword evidence="2" id="KW-1185">Reference proteome</keyword>
<name>A0ABU5TTG7_9CYAN</name>
<dbReference type="SUPFAM" id="SSF74650">
    <property type="entry name" value="Galactose mutarotase-like"/>
    <property type="match status" value="1"/>
</dbReference>
<dbReference type="Pfam" id="PF01263">
    <property type="entry name" value="Aldose_epim"/>
    <property type="match status" value="1"/>
</dbReference>
<dbReference type="CDD" id="cd09025">
    <property type="entry name" value="Aldose_epim_Slr1438"/>
    <property type="match status" value="1"/>
</dbReference>
<sequence length="289" mass="32979">MPAVTVKQQQYQTYILSDETFSSEVSVVPERGGIITDWRIGEHEIFYLDTERFSDPSLSVRGGIPLLFPICGNLPNDTYSLNGQTYQLKQHGFARSLPWEVTNQSTENGASLTVSLKSNDQTRVVYPFDFELNFIYTLRGNTLELRYCHKNLSEEPMPFATGIHPYFTVMNKNQLVFDLPSTQFQAKDDDTIQTFSGKFDFEQDEIDIAFFNLSKSSAIVSDSSRNLKLTFNWDDRYSTLVFWTVKGKDFYCLEPWSSPRNALNTGEFLLTAEPGETVETFITITAEMG</sequence>
<comment type="caution">
    <text evidence="1">The sequence shown here is derived from an EMBL/GenBank/DDBJ whole genome shotgun (WGS) entry which is preliminary data.</text>
</comment>
<protein>
    <submittedName>
        <fullName evidence="1">Aldose epimerase</fullName>
    </submittedName>
</protein>
<accession>A0ABU5TTG7</accession>
<dbReference type="RefSeq" id="WP_323220481.1">
    <property type="nucleotide sequence ID" value="NZ_JAYGHT010000005.1"/>
</dbReference>
<organism evidence="1 2">
    <name type="scientific">Limnoraphis robusta CCNP1315</name>
    <dbReference type="NCBI Taxonomy" id="3110306"/>
    <lineage>
        <taxon>Bacteria</taxon>
        <taxon>Bacillati</taxon>
        <taxon>Cyanobacteriota</taxon>
        <taxon>Cyanophyceae</taxon>
        <taxon>Oscillatoriophycideae</taxon>
        <taxon>Oscillatoriales</taxon>
        <taxon>Sirenicapillariaceae</taxon>
        <taxon>Limnoraphis</taxon>
    </lineage>
</organism>
<dbReference type="Proteomes" id="UP001301728">
    <property type="component" value="Unassembled WGS sequence"/>
</dbReference>